<organism evidence="1 2">
    <name type="scientific">Symbiodinium necroappetens</name>
    <dbReference type="NCBI Taxonomy" id="1628268"/>
    <lineage>
        <taxon>Eukaryota</taxon>
        <taxon>Sar</taxon>
        <taxon>Alveolata</taxon>
        <taxon>Dinophyceae</taxon>
        <taxon>Suessiales</taxon>
        <taxon>Symbiodiniaceae</taxon>
        <taxon>Symbiodinium</taxon>
    </lineage>
</organism>
<evidence type="ECO:0000313" key="2">
    <source>
        <dbReference type="Proteomes" id="UP000601435"/>
    </source>
</evidence>
<comment type="caution">
    <text evidence="1">The sequence shown here is derived from an EMBL/GenBank/DDBJ whole genome shotgun (WGS) entry which is preliminary data.</text>
</comment>
<dbReference type="EMBL" id="CAJNJA010013069">
    <property type="protein sequence ID" value="CAE7312130.1"/>
    <property type="molecule type" value="Genomic_DNA"/>
</dbReference>
<dbReference type="OrthoDB" id="417852at2759"/>
<sequence>MQTSLASPLCNPGSSGHPFLCARPCVYMMKRGSCHVQECKYCHMNHDLPVTKLNQRQRYVLQRLAMKDKMDLLLAALRAGLHRDGLTDRAGSLLYQLEVEASMHPAPEGRQIHKRQMHDLRKALMRMTLNDNIKAFEDVLPAQVLQSFQDLRQTFSRSCDVSVPISSKPEQSLKEALALFPIRAAHAPVLIWHL</sequence>
<dbReference type="Proteomes" id="UP000601435">
    <property type="component" value="Unassembled WGS sequence"/>
</dbReference>
<dbReference type="AlphaFoldDB" id="A0A812NL12"/>
<evidence type="ECO:0008006" key="3">
    <source>
        <dbReference type="Google" id="ProtNLM"/>
    </source>
</evidence>
<accession>A0A812NL12</accession>
<proteinExistence type="predicted"/>
<keyword evidence="2" id="KW-1185">Reference proteome</keyword>
<gene>
    <name evidence="1" type="ORF">SNEC2469_LOCUS7767</name>
</gene>
<protein>
    <recommendedName>
        <fullName evidence="3">C3H1-type domain-containing protein</fullName>
    </recommendedName>
</protein>
<reference evidence="1" key="1">
    <citation type="submission" date="2021-02" db="EMBL/GenBank/DDBJ databases">
        <authorList>
            <person name="Dougan E. K."/>
            <person name="Rhodes N."/>
            <person name="Thang M."/>
            <person name="Chan C."/>
        </authorList>
    </citation>
    <scope>NUCLEOTIDE SEQUENCE</scope>
</reference>
<evidence type="ECO:0000313" key="1">
    <source>
        <dbReference type="EMBL" id="CAE7312130.1"/>
    </source>
</evidence>
<name>A0A812NL12_9DINO</name>